<evidence type="ECO:0000256" key="2">
    <source>
        <dbReference type="ARBA" id="ARBA00022475"/>
    </source>
</evidence>
<evidence type="ECO:0008006" key="9">
    <source>
        <dbReference type="Google" id="ProtNLM"/>
    </source>
</evidence>
<keyword evidence="8" id="KW-1185">Reference proteome</keyword>
<evidence type="ECO:0000313" key="7">
    <source>
        <dbReference type="EMBL" id="TKK68212.1"/>
    </source>
</evidence>
<evidence type="ECO:0000256" key="4">
    <source>
        <dbReference type="ARBA" id="ARBA00022989"/>
    </source>
</evidence>
<feature type="transmembrane region" description="Helical" evidence="6">
    <location>
        <begin position="12"/>
        <end position="35"/>
    </location>
</feature>
<dbReference type="EMBL" id="SZQL01000008">
    <property type="protein sequence ID" value="TKK68212.1"/>
    <property type="molecule type" value="Genomic_DNA"/>
</dbReference>
<proteinExistence type="predicted"/>
<feature type="transmembrane region" description="Helical" evidence="6">
    <location>
        <begin position="467"/>
        <end position="485"/>
    </location>
</feature>
<feature type="transmembrane region" description="Helical" evidence="6">
    <location>
        <begin position="405"/>
        <end position="422"/>
    </location>
</feature>
<accession>A0A4U3L0F5</accession>
<evidence type="ECO:0000256" key="3">
    <source>
        <dbReference type="ARBA" id="ARBA00022692"/>
    </source>
</evidence>
<dbReference type="OrthoDB" id="7011692at2"/>
<keyword evidence="3 6" id="KW-0812">Transmembrane</keyword>
<dbReference type="PANTHER" id="PTHR30250:SF11">
    <property type="entry name" value="O-ANTIGEN TRANSPORTER-RELATED"/>
    <property type="match status" value="1"/>
</dbReference>
<feature type="transmembrane region" description="Helical" evidence="6">
    <location>
        <begin position="308"/>
        <end position="331"/>
    </location>
</feature>
<dbReference type="InterPro" id="IPR050833">
    <property type="entry name" value="Poly_Biosynth_Transport"/>
</dbReference>
<evidence type="ECO:0000313" key="8">
    <source>
        <dbReference type="Proteomes" id="UP000305848"/>
    </source>
</evidence>
<gene>
    <name evidence="7" type="ORF">FC093_11285</name>
</gene>
<keyword evidence="5 6" id="KW-0472">Membrane</keyword>
<dbReference type="RefSeq" id="WP_137261892.1">
    <property type="nucleotide sequence ID" value="NZ_SZQL01000008.1"/>
</dbReference>
<dbReference type="PANTHER" id="PTHR30250">
    <property type="entry name" value="PST FAMILY PREDICTED COLANIC ACID TRANSPORTER"/>
    <property type="match status" value="1"/>
</dbReference>
<feature type="transmembrane region" description="Helical" evidence="6">
    <location>
        <begin position="163"/>
        <end position="183"/>
    </location>
</feature>
<feature type="transmembrane region" description="Helical" evidence="6">
    <location>
        <begin position="351"/>
        <end position="372"/>
    </location>
</feature>
<feature type="transmembrane region" description="Helical" evidence="6">
    <location>
        <begin position="41"/>
        <end position="62"/>
    </location>
</feature>
<feature type="transmembrane region" description="Helical" evidence="6">
    <location>
        <begin position="83"/>
        <end position="111"/>
    </location>
</feature>
<dbReference type="GO" id="GO:0005886">
    <property type="term" value="C:plasma membrane"/>
    <property type="evidence" value="ECO:0007669"/>
    <property type="project" value="UniProtKB-SubCell"/>
</dbReference>
<organism evidence="7 8">
    <name type="scientific">Ilyomonas limi</name>
    <dbReference type="NCBI Taxonomy" id="2575867"/>
    <lineage>
        <taxon>Bacteria</taxon>
        <taxon>Pseudomonadati</taxon>
        <taxon>Bacteroidota</taxon>
        <taxon>Chitinophagia</taxon>
        <taxon>Chitinophagales</taxon>
        <taxon>Chitinophagaceae</taxon>
        <taxon>Ilyomonas</taxon>
    </lineage>
</organism>
<protein>
    <recommendedName>
        <fullName evidence="9">Polysaccharide biosynthesis protein C-terminal domain-containing protein</fullName>
    </recommendedName>
</protein>
<sequence length="514" mass="56664">MSTVKRLISGSAASWVRIAVTMVTQLALVPVYLSHWSVELYGVWIAIQALVNILTTLDRGFLDYLEYEFLKIGTNNRKETGDYLWSGLLVILIAGIIEMLVITAFSLSPILISFLNEGKSESQELWTQAGYVLVMQCISWFFCYNITGLFFRALSAFGYFPRLSWWNVAVSTVASVAPVLAVINGASLLTAGIWATMGMIIITVPQYFDIYKLLKKECIPNTKGRLKIGMQNYIKSLALSGRYFLENFRQQGVRLILAPLSGAAGLASFATMRTGANVALQGLTTITNPLMPELMRFLNQKAQQKTEAAFGTVWLVLVGGLAPAVVLLQAIAPPLFTIWTKGQIDFNPLLFASLSLGVLVYALAQPAIAVVVGNNLLKSQMIVSIASSLTVLCSLLILVPLLNMLGAGIGLLIAEIIAAAGFRKYAKKWLEQNSLYWPSEPAKIASISVWVSASGMLLMIYLPAIKYVVLILTVVTLFWNVRRYWKNMPRIAKDKVASISARLFFLKKLKLAVH</sequence>
<evidence type="ECO:0000256" key="5">
    <source>
        <dbReference type="ARBA" id="ARBA00023136"/>
    </source>
</evidence>
<keyword evidence="4 6" id="KW-1133">Transmembrane helix</keyword>
<feature type="transmembrane region" description="Helical" evidence="6">
    <location>
        <begin position="189"/>
        <end position="208"/>
    </location>
</feature>
<evidence type="ECO:0000256" key="1">
    <source>
        <dbReference type="ARBA" id="ARBA00004651"/>
    </source>
</evidence>
<dbReference type="Proteomes" id="UP000305848">
    <property type="component" value="Unassembled WGS sequence"/>
</dbReference>
<name>A0A4U3L0F5_9BACT</name>
<evidence type="ECO:0000256" key="6">
    <source>
        <dbReference type="SAM" id="Phobius"/>
    </source>
</evidence>
<comment type="caution">
    <text evidence="7">The sequence shown here is derived from an EMBL/GenBank/DDBJ whole genome shotgun (WGS) entry which is preliminary data.</text>
</comment>
<reference evidence="7 8" key="1">
    <citation type="submission" date="2019-05" db="EMBL/GenBank/DDBJ databases">
        <title>Panacibacter sp. strain 17mud1-8 Genome sequencing and assembly.</title>
        <authorList>
            <person name="Chhetri G."/>
        </authorList>
    </citation>
    <scope>NUCLEOTIDE SEQUENCE [LARGE SCALE GENOMIC DNA]</scope>
    <source>
        <strain evidence="7 8">17mud1-8</strain>
    </source>
</reference>
<dbReference type="AlphaFoldDB" id="A0A4U3L0F5"/>
<comment type="subcellular location">
    <subcellularLocation>
        <location evidence="1">Cell membrane</location>
        <topology evidence="1">Multi-pass membrane protein</topology>
    </subcellularLocation>
</comment>
<feature type="transmembrane region" description="Helical" evidence="6">
    <location>
        <begin position="131"/>
        <end position="151"/>
    </location>
</feature>
<keyword evidence="2" id="KW-1003">Cell membrane</keyword>